<feature type="active site" description="Nucleophile" evidence="9">
    <location>
        <position position="127"/>
    </location>
</feature>
<dbReference type="HOGENOM" id="CLU_042042_0_1_2"/>
<feature type="binding site" evidence="9">
    <location>
        <position position="187"/>
    </location>
    <ligand>
        <name>FMN</name>
        <dbReference type="ChEBI" id="CHEBI:58210"/>
    </ligand>
</feature>
<comment type="pathway">
    <text evidence="2 9">Pyrimidine metabolism; UMP biosynthesis via de novo pathway.</text>
</comment>
<evidence type="ECO:0000256" key="1">
    <source>
        <dbReference type="ARBA" id="ARBA00004496"/>
    </source>
</evidence>
<dbReference type="OrthoDB" id="36608at2157"/>
<evidence type="ECO:0000313" key="11">
    <source>
        <dbReference type="EMBL" id="ADL19372.1"/>
    </source>
</evidence>
<feature type="binding site" evidence="9">
    <location>
        <position position="162"/>
    </location>
    <ligand>
        <name>FMN</name>
        <dbReference type="ChEBI" id="CHEBI:58210"/>
    </ligand>
</feature>
<feature type="binding site" evidence="9">
    <location>
        <begin position="68"/>
        <end position="72"/>
    </location>
    <ligand>
        <name>substrate</name>
    </ligand>
</feature>
<comment type="cofactor">
    <cofactor evidence="9">
        <name>FMN</name>
        <dbReference type="ChEBI" id="CHEBI:58210"/>
    </cofactor>
    <text evidence="9">Binds 1 FMN per subunit.</text>
</comment>
<dbReference type="SUPFAM" id="SSF51395">
    <property type="entry name" value="FMN-linked oxidoreductases"/>
    <property type="match status" value="1"/>
</dbReference>
<dbReference type="InParanoid" id="D9Q234"/>
<accession>D9Q234</accession>
<dbReference type="GO" id="GO:0005737">
    <property type="term" value="C:cytoplasm"/>
    <property type="evidence" value="ECO:0007669"/>
    <property type="project" value="UniProtKB-SubCell"/>
</dbReference>
<dbReference type="UniPathway" id="UPA00070"/>
<dbReference type="InterPro" id="IPR053488">
    <property type="entry name" value="DHODH_Type1"/>
</dbReference>
<feature type="domain" description="Dihydroorotate dehydrogenase catalytic" evidence="10">
    <location>
        <begin position="3"/>
        <end position="283"/>
    </location>
</feature>
<dbReference type="GO" id="GO:0044205">
    <property type="term" value="P:'de novo' UMP biosynthetic process"/>
    <property type="evidence" value="ECO:0007669"/>
    <property type="project" value="UniProtKB-UniRule"/>
</dbReference>
<comment type="caution">
    <text evidence="9">Lacks conserved residue(s) required for the propagation of feature annotation.</text>
</comment>
<dbReference type="GO" id="GO:0006207">
    <property type="term" value="P:'de novo' pyrimidine nucleobase biosynthetic process"/>
    <property type="evidence" value="ECO:0007669"/>
    <property type="project" value="TreeGrafter"/>
</dbReference>
<evidence type="ECO:0000256" key="4">
    <source>
        <dbReference type="ARBA" id="ARBA00022490"/>
    </source>
</evidence>
<feature type="binding site" evidence="9">
    <location>
        <position position="124"/>
    </location>
    <ligand>
        <name>FMN</name>
        <dbReference type="ChEBI" id="CHEBI:58210"/>
    </ligand>
</feature>
<evidence type="ECO:0000256" key="6">
    <source>
        <dbReference type="ARBA" id="ARBA00022643"/>
    </source>
</evidence>
<dbReference type="NCBIfam" id="TIGR01037">
    <property type="entry name" value="pyrD_sub1_fam"/>
    <property type="match status" value="1"/>
</dbReference>
<comment type="subcellular location">
    <subcellularLocation>
        <location evidence="1 9">Cytoplasm</location>
    </subcellularLocation>
</comment>
<dbReference type="EMBL" id="CP001742">
    <property type="protein sequence ID" value="ADL19372.1"/>
    <property type="molecule type" value="Genomic_DNA"/>
</dbReference>
<dbReference type="Gene3D" id="3.20.20.70">
    <property type="entry name" value="Aldolase class I"/>
    <property type="match status" value="1"/>
</dbReference>
<dbReference type="eggNOG" id="arCOG00603">
    <property type="taxonomic scope" value="Archaea"/>
</dbReference>
<organism evidence="11 12">
    <name type="scientific">Acidilobus saccharovorans (strain DSM 16705 / JCM 18335 / VKM B-2471 / 345-15)</name>
    <dbReference type="NCBI Taxonomy" id="666510"/>
    <lineage>
        <taxon>Archaea</taxon>
        <taxon>Thermoproteota</taxon>
        <taxon>Thermoprotei</taxon>
        <taxon>Acidilobales</taxon>
        <taxon>Acidilobaceae</taxon>
        <taxon>Acidilobus</taxon>
    </lineage>
</organism>
<dbReference type="GO" id="GO:0004152">
    <property type="term" value="F:dihydroorotate dehydrogenase activity"/>
    <property type="evidence" value="ECO:0007669"/>
    <property type="project" value="UniProtKB-UniRule"/>
</dbReference>
<dbReference type="FunFam" id="3.20.20.70:FF:000027">
    <property type="entry name" value="Dihydropyrimidine dehydrogenase [NADP(+)]"/>
    <property type="match status" value="1"/>
</dbReference>
<evidence type="ECO:0000313" key="12">
    <source>
        <dbReference type="Proteomes" id="UP000000346"/>
    </source>
</evidence>
<dbReference type="HAMAP" id="MF_00224">
    <property type="entry name" value="DHO_dh_type1"/>
    <property type="match status" value="1"/>
</dbReference>
<evidence type="ECO:0000259" key="10">
    <source>
        <dbReference type="Pfam" id="PF01180"/>
    </source>
</evidence>
<comment type="function">
    <text evidence="9">Catalyzes the conversion of dihydroorotate to orotate.</text>
</comment>
<evidence type="ECO:0000256" key="7">
    <source>
        <dbReference type="ARBA" id="ARBA00022975"/>
    </source>
</evidence>
<feature type="binding site" evidence="9">
    <location>
        <position position="44"/>
    </location>
    <ligand>
        <name>substrate</name>
    </ligand>
</feature>
<dbReference type="InterPro" id="IPR049622">
    <property type="entry name" value="Dihydroorotate_DH_I"/>
</dbReference>
<feature type="binding site" evidence="9">
    <location>
        <begin position="239"/>
        <end position="240"/>
    </location>
    <ligand>
        <name>FMN</name>
        <dbReference type="ChEBI" id="CHEBI:58210"/>
    </ligand>
</feature>
<dbReference type="PANTHER" id="PTHR48109">
    <property type="entry name" value="DIHYDROOROTATE DEHYDROGENASE (QUINONE), MITOCHONDRIAL-RELATED"/>
    <property type="match status" value="1"/>
</dbReference>
<protein>
    <recommendedName>
        <fullName evidence="9">Dihydroorotate dehydrogenase</fullName>
        <shortName evidence="9">DHOD</shortName>
        <shortName evidence="9">DHODase</shortName>
        <shortName evidence="9">DHOdehase</shortName>
        <ecNumber evidence="9">1.3.-.-</ecNumber>
    </recommendedName>
</protein>
<dbReference type="Pfam" id="PF01180">
    <property type="entry name" value="DHO_dh"/>
    <property type="match status" value="1"/>
</dbReference>
<feature type="binding site" evidence="9">
    <location>
        <position position="20"/>
    </location>
    <ligand>
        <name>FMN</name>
        <dbReference type="ChEBI" id="CHEBI:58210"/>
    </ligand>
</feature>
<name>D9Q234_ACIS3</name>
<dbReference type="RefSeq" id="WP_013266884.1">
    <property type="nucleotide sequence ID" value="NC_014374.1"/>
</dbReference>
<dbReference type="NCBIfam" id="NF005574">
    <property type="entry name" value="PRK07259.1"/>
    <property type="match status" value="1"/>
</dbReference>
<dbReference type="AlphaFoldDB" id="D9Q234"/>
<dbReference type="EC" id="1.3.-.-" evidence="9"/>
<dbReference type="InterPro" id="IPR005720">
    <property type="entry name" value="Dihydroorotate_DH_cat"/>
</dbReference>
<keyword evidence="7 9" id="KW-0665">Pyrimidine biosynthesis</keyword>
<dbReference type="NCBIfam" id="NF041011">
    <property type="entry name" value="dihydoor_dh_Arch"/>
    <property type="match status" value="1"/>
</dbReference>
<dbReference type="InterPro" id="IPR024920">
    <property type="entry name" value="Dihydroorotate_DH_1"/>
</dbReference>
<dbReference type="STRING" id="666510.ASAC_0967"/>
<feature type="binding site" evidence="9">
    <location>
        <begin position="261"/>
        <end position="262"/>
    </location>
    <ligand>
        <name>FMN</name>
        <dbReference type="ChEBI" id="CHEBI:58210"/>
    </ligand>
</feature>
<proteinExistence type="inferred from homology"/>
<dbReference type="InterPro" id="IPR012135">
    <property type="entry name" value="Dihydroorotate_DH_1_2"/>
</dbReference>
<feature type="binding site" evidence="9">
    <location>
        <position position="213"/>
    </location>
    <ligand>
        <name>FMN</name>
        <dbReference type="ChEBI" id="CHEBI:58210"/>
    </ligand>
</feature>
<dbReference type="InterPro" id="IPR013785">
    <property type="entry name" value="Aldolase_TIM"/>
</dbReference>
<gene>
    <name evidence="9" type="primary">pyrD</name>
    <name evidence="11" type="ordered locus">ASAC_0967</name>
</gene>
<keyword evidence="12" id="KW-1185">Reference proteome</keyword>
<keyword evidence="4 9" id="KW-0963">Cytoplasm</keyword>
<dbReference type="Proteomes" id="UP000000346">
    <property type="component" value="Chromosome"/>
</dbReference>
<comment type="similarity">
    <text evidence="3 9">Belongs to the dihydroorotate dehydrogenase family. Type 1 subfamily.</text>
</comment>
<evidence type="ECO:0000256" key="9">
    <source>
        <dbReference type="HAMAP-Rule" id="MF_00224"/>
    </source>
</evidence>
<feature type="binding site" evidence="9">
    <location>
        <position position="124"/>
    </location>
    <ligand>
        <name>substrate</name>
    </ligand>
</feature>
<keyword evidence="5 9" id="KW-0285">Flavoprotein</keyword>
<evidence type="ECO:0000256" key="8">
    <source>
        <dbReference type="ARBA" id="ARBA00023002"/>
    </source>
</evidence>
<dbReference type="PIRSF" id="PIRSF000164">
    <property type="entry name" value="DHO_oxidase"/>
    <property type="match status" value="1"/>
</dbReference>
<dbReference type="PANTHER" id="PTHR48109:SF1">
    <property type="entry name" value="DIHYDROOROTATE DEHYDROGENASE (FUMARATE)"/>
    <property type="match status" value="1"/>
</dbReference>
<keyword evidence="8 9" id="KW-0560">Oxidoreductase</keyword>
<dbReference type="GeneID" id="9499209"/>
<evidence type="ECO:0000256" key="5">
    <source>
        <dbReference type="ARBA" id="ARBA00022630"/>
    </source>
</evidence>
<feature type="binding site" evidence="9">
    <location>
        <begin position="188"/>
        <end position="189"/>
    </location>
    <ligand>
        <name>substrate</name>
    </ligand>
</feature>
<dbReference type="InterPro" id="IPR050074">
    <property type="entry name" value="DHO_dehydrogenase"/>
</dbReference>
<dbReference type="FunCoup" id="D9Q234">
    <property type="interactions" value="60"/>
</dbReference>
<sequence>MNLEVRVAGLELQHPVLNASGIMGESLDGLLAIGRSGVSALVTKSYTPSPRQPYPMPRVIHLDMGSLNAVGLANPGIEGLRDHMRALAGLGIPIIVSVAGSLPEDFAKVAAVAEEAGAAAVELNLSCPHVEKMGLDIGMDPVMSRKVVSAVASTVKIPVIAKLGISDKMVETAEASLEAGAKGLTLINTVRAMRIDVYSLRPALGHGIGGLSGPAIHPIAVRAVYEVYRELRPDIFGAGGVERWEDAVELILAGAKAVQVGSGLVRRGLQVIGEIKRGIADYMNYMGFKSLTDMVGAAARQ</sequence>
<keyword evidence="6 9" id="KW-0288">FMN</keyword>
<evidence type="ECO:0000256" key="3">
    <source>
        <dbReference type="ARBA" id="ARBA00008008"/>
    </source>
</evidence>
<feature type="binding site" evidence="9">
    <location>
        <begin position="44"/>
        <end position="45"/>
    </location>
    <ligand>
        <name>FMN</name>
        <dbReference type="ChEBI" id="CHEBI:58210"/>
    </ligand>
</feature>
<comment type="catalytic activity">
    <reaction evidence="9">
        <text>(S)-dihydroorotate + A = orotate + AH2</text>
        <dbReference type="Rhea" id="RHEA:18073"/>
        <dbReference type="ChEBI" id="CHEBI:13193"/>
        <dbReference type="ChEBI" id="CHEBI:17499"/>
        <dbReference type="ChEBI" id="CHEBI:30839"/>
        <dbReference type="ChEBI" id="CHEBI:30864"/>
    </reaction>
</comment>
<reference evidence="11 12" key="1">
    <citation type="journal article" date="2010" name="Appl. Environ. Microbiol.">
        <title>The genome sequence of the crenarchaeon Acidilobus saccharovorans supports a new order, Acidilobales, and suggests an important ecological role in terrestrial acidic hot springs.</title>
        <authorList>
            <person name="Mardanov A.V."/>
            <person name="Svetlitchnyi V.A."/>
            <person name="Beletsky A.V."/>
            <person name="Prokofeva M.I."/>
            <person name="Bonch-Osmolovskaya E.A."/>
            <person name="Ravin N.V."/>
            <person name="Skryabin K.G."/>
        </authorList>
    </citation>
    <scope>NUCLEOTIDE SEQUENCE [LARGE SCALE GENOMIC DNA]</scope>
    <source>
        <strain evidence="12">DSM 16705 / JCM 18335 / VKM B-2471 / 345-15</strain>
    </source>
</reference>
<evidence type="ECO:0000256" key="2">
    <source>
        <dbReference type="ARBA" id="ARBA00004725"/>
    </source>
</evidence>
<dbReference type="KEGG" id="asc:ASAC_0967"/>